<evidence type="ECO:0000256" key="1">
    <source>
        <dbReference type="SAM" id="Phobius"/>
    </source>
</evidence>
<organism evidence="2 3">
    <name type="scientific">Saccharothrix texasensis</name>
    <dbReference type="NCBI Taxonomy" id="103734"/>
    <lineage>
        <taxon>Bacteria</taxon>
        <taxon>Bacillati</taxon>
        <taxon>Actinomycetota</taxon>
        <taxon>Actinomycetes</taxon>
        <taxon>Pseudonocardiales</taxon>
        <taxon>Pseudonocardiaceae</taxon>
        <taxon>Saccharothrix</taxon>
    </lineage>
</organism>
<feature type="transmembrane region" description="Helical" evidence="1">
    <location>
        <begin position="127"/>
        <end position="149"/>
    </location>
</feature>
<dbReference type="InterPro" id="IPR014509">
    <property type="entry name" value="YjdF-like"/>
</dbReference>
<dbReference type="Proteomes" id="UP000268727">
    <property type="component" value="Unassembled WGS sequence"/>
</dbReference>
<feature type="transmembrane region" description="Helical" evidence="1">
    <location>
        <begin position="97"/>
        <end position="115"/>
    </location>
</feature>
<evidence type="ECO:0000313" key="3">
    <source>
        <dbReference type="Proteomes" id="UP000268727"/>
    </source>
</evidence>
<dbReference type="InterPro" id="IPR058534">
    <property type="entry name" value="YjdF"/>
</dbReference>
<dbReference type="EMBL" id="RJKM01000001">
    <property type="protein sequence ID" value="ROP37412.1"/>
    <property type="molecule type" value="Genomic_DNA"/>
</dbReference>
<dbReference type="RefSeq" id="WP_123743214.1">
    <property type="nucleotide sequence ID" value="NZ_RJKM01000001.1"/>
</dbReference>
<dbReference type="Pfam" id="PF09997">
    <property type="entry name" value="DUF2238"/>
    <property type="match status" value="1"/>
</dbReference>
<proteinExistence type="predicted"/>
<feature type="transmembrane region" description="Helical" evidence="1">
    <location>
        <begin position="32"/>
        <end position="49"/>
    </location>
</feature>
<reference evidence="2 3" key="1">
    <citation type="submission" date="2018-11" db="EMBL/GenBank/DDBJ databases">
        <title>Sequencing the genomes of 1000 actinobacteria strains.</title>
        <authorList>
            <person name="Klenk H.-P."/>
        </authorList>
    </citation>
    <scope>NUCLEOTIDE SEQUENCE [LARGE SCALE GENOMIC DNA]</scope>
    <source>
        <strain evidence="2 3">DSM 44231</strain>
    </source>
</reference>
<dbReference type="PIRSF" id="PIRSF020606">
    <property type="entry name" value="UCP020606"/>
    <property type="match status" value="1"/>
</dbReference>
<name>A0A3N1H5C4_9PSEU</name>
<gene>
    <name evidence="2" type="ORF">EDD40_2725</name>
</gene>
<sequence>MQPRDRLPVTLAVLVVVAVAVSAIRPKDHVTWLLEVAPIVIALPLLAWTRRRFPLTPLAYWLIFGHALVLALGGHYTYAEVPLGELPWTDRNHYDRFAHFVQGFVPAVLVREVLLRRTPLRPGRWTSFLVSATCLAVSAGYEFVEWAGAVVGGESATDFLGTQGDVWDTHWDMLLALVGSVVAQWALGRAHDRQLAGLSVA</sequence>
<protein>
    <submittedName>
        <fullName evidence="2">Putative membrane protein</fullName>
    </submittedName>
</protein>
<feature type="transmembrane region" description="Helical" evidence="1">
    <location>
        <begin position="169"/>
        <end position="187"/>
    </location>
</feature>
<keyword evidence="3" id="KW-1185">Reference proteome</keyword>
<keyword evidence="1" id="KW-0812">Transmembrane</keyword>
<evidence type="ECO:0000313" key="2">
    <source>
        <dbReference type="EMBL" id="ROP37412.1"/>
    </source>
</evidence>
<dbReference type="AlphaFoldDB" id="A0A3N1H5C4"/>
<dbReference type="OrthoDB" id="9786473at2"/>
<accession>A0A3N1H5C4</accession>
<keyword evidence="1" id="KW-0472">Membrane</keyword>
<feature type="transmembrane region" description="Helical" evidence="1">
    <location>
        <begin position="58"/>
        <end position="77"/>
    </location>
</feature>
<comment type="caution">
    <text evidence="2">The sequence shown here is derived from an EMBL/GenBank/DDBJ whole genome shotgun (WGS) entry which is preliminary data.</text>
</comment>
<keyword evidence="1" id="KW-1133">Transmembrane helix</keyword>